<dbReference type="Proteomes" id="UP000293995">
    <property type="component" value="Chromosome"/>
</dbReference>
<keyword evidence="2" id="KW-1185">Reference proteome</keyword>
<protein>
    <submittedName>
        <fullName evidence="1">Nucleotidyl transferase AbiEii/AbiGii toxin family protein</fullName>
    </submittedName>
</protein>
<name>A0A4P6EFS6_9MICO</name>
<dbReference type="OrthoDB" id="4533139at2"/>
<organism evidence="1 2">
    <name type="scientific">Microbacterium protaetiae</name>
    <dbReference type="NCBI Taxonomy" id="2509458"/>
    <lineage>
        <taxon>Bacteria</taxon>
        <taxon>Bacillati</taxon>
        <taxon>Actinomycetota</taxon>
        <taxon>Actinomycetes</taxon>
        <taxon>Micrococcales</taxon>
        <taxon>Microbacteriaceae</taxon>
        <taxon>Microbacterium</taxon>
    </lineage>
</organism>
<dbReference type="InterPro" id="IPR014942">
    <property type="entry name" value="AbiEii"/>
</dbReference>
<dbReference type="EMBL" id="CP035494">
    <property type="protein sequence ID" value="QAY58977.1"/>
    <property type="molecule type" value="Genomic_DNA"/>
</dbReference>
<keyword evidence="1" id="KW-0808">Transferase</keyword>
<evidence type="ECO:0000313" key="2">
    <source>
        <dbReference type="Proteomes" id="UP000293995"/>
    </source>
</evidence>
<accession>A0A4P6EFS6</accession>
<evidence type="ECO:0000313" key="1">
    <source>
        <dbReference type="EMBL" id="QAY58977.1"/>
    </source>
</evidence>
<dbReference type="AlphaFoldDB" id="A0A4P6EFS6"/>
<reference evidence="1 2" key="1">
    <citation type="submission" date="2019-01" db="EMBL/GenBank/DDBJ databases">
        <title>Genome sequencing of strain DFW100M-13.</title>
        <authorList>
            <person name="Heo J."/>
            <person name="Kim S.-J."/>
            <person name="Kim J.-S."/>
            <person name="Hong S.-B."/>
            <person name="Kwon S.-W."/>
        </authorList>
    </citation>
    <scope>NUCLEOTIDE SEQUENCE [LARGE SCALE GENOMIC DNA]</scope>
    <source>
        <strain evidence="1 2">DFW100M-13</strain>
    </source>
</reference>
<proteinExistence type="predicted"/>
<gene>
    <name evidence="1" type="ORF">ET475_02510</name>
</gene>
<dbReference type="GO" id="GO:0016740">
    <property type="term" value="F:transferase activity"/>
    <property type="evidence" value="ECO:0007669"/>
    <property type="project" value="UniProtKB-KW"/>
</dbReference>
<dbReference type="Pfam" id="PF08843">
    <property type="entry name" value="AbiEii"/>
    <property type="match status" value="1"/>
</dbReference>
<sequence length="259" mass="27977">MVCPLGERALVPGILDDDERDAVIARFGVPAGQVVRDHVISHALAAIATLSTDSVVFFGGTALSRTLLPDLRLSEDIDLIALGDRGKIGASIQKAIERQFLRSFGQPTFTPPLGDSRHPNPSVLAVRRARVRVQLLSAEGYPAWPTEVTDIEQRYSDAPPARMRVLTPAAFVAAKLAAWTDRHASRDLYDLWALAESGRIDVEAARLYARHGQYTSVAKVSFAEVPTGAAWVNDLGHQGIITVSPEEAARVVRDAVAAL</sequence>
<dbReference type="Gene3D" id="3.10.450.620">
    <property type="entry name" value="JHP933, nucleotidyltransferase-like core domain"/>
    <property type="match status" value="1"/>
</dbReference>
<dbReference type="KEGG" id="mprt:ET475_02510"/>